<keyword evidence="11" id="KW-1185">Reference proteome</keyword>
<evidence type="ECO:0000313" key="11">
    <source>
        <dbReference type="Proteomes" id="UP000320390"/>
    </source>
</evidence>
<keyword evidence="2" id="KW-0723">Serine/threonine-protein kinase</keyword>
<protein>
    <recommendedName>
        <fullName evidence="1">non-specific serine/threonine protein kinase</fullName>
        <ecNumber evidence="1">2.7.11.1</ecNumber>
    </recommendedName>
</protein>
<dbReference type="EC" id="2.7.11.1" evidence="1"/>
<proteinExistence type="predicted"/>
<accession>A0A518EQ43</accession>
<sequence length="385" mass="42346">MPAPRHDSSETVLKTGVKRTVYLQSEGPGGPRVTKEFHGQGLGGVAWIGAPGDWRRASSERSALAHARKAGLPVPRPTAVERSARGSWELTMEAIRDARPLSDVLEDLFARPMEASGALQEPVHRLAEQLGALLLLVEAAGFVHADPHPGNVLMDADGKLWIIDVARSRVGASGARVEASIEKALSRMRELTPRTFRRRVALAWRGVRADAEWSRRIEADATLFRVREMRERVAVWRRDSSATEVRAIHGGPGPGPGRAVHVRERGPTAPRGWMTRLESGPESHIHAIWDTLVRTKLHRLPCGEPRSLSLTAPFRVQFDMPAATSPPSPEAVRIVRQQLRDRGLTVEPLREGGERFFAGPDGIARISPFTRLVEVRESPSEGGRP</sequence>
<evidence type="ECO:0000256" key="5">
    <source>
        <dbReference type="ARBA" id="ARBA00022777"/>
    </source>
</evidence>
<comment type="catalytic activity">
    <reaction evidence="8">
        <text>L-seryl-[protein] + ATP = O-phospho-L-seryl-[protein] + ADP + H(+)</text>
        <dbReference type="Rhea" id="RHEA:17989"/>
        <dbReference type="Rhea" id="RHEA-COMP:9863"/>
        <dbReference type="Rhea" id="RHEA-COMP:11604"/>
        <dbReference type="ChEBI" id="CHEBI:15378"/>
        <dbReference type="ChEBI" id="CHEBI:29999"/>
        <dbReference type="ChEBI" id="CHEBI:30616"/>
        <dbReference type="ChEBI" id="CHEBI:83421"/>
        <dbReference type="ChEBI" id="CHEBI:456216"/>
        <dbReference type="EC" id="2.7.11.1"/>
    </reaction>
</comment>
<dbReference type="Gene3D" id="1.10.510.10">
    <property type="entry name" value="Transferase(Phosphotransferase) domain 1"/>
    <property type="match status" value="1"/>
</dbReference>
<evidence type="ECO:0000313" key="10">
    <source>
        <dbReference type="EMBL" id="QDV06224.1"/>
    </source>
</evidence>
<evidence type="ECO:0000256" key="7">
    <source>
        <dbReference type="ARBA" id="ARBA00047899"/>
    </source>
</evidence>
<dbReference type="Proteomes" id="UP000320390">
    <property type="component" value="Chromosome"/>
</dbReference>
<dbReference type="AlphaFoldDB" id="A0A518EQ43"/>
<reference evidence="10 11" key="1">
    <citation type="submission" date="2019-02" db="EMBL/GenBank/DDBJ databases">
        <title>Deep-cultivation of Planctomycetes and their phenomic and genomic characterization uncovers novel biology.</title>
        <authorList>
            <person name="Wiegand S."/>
            <person name="Jogler M."/>
            <person name="Boedeker C."/>
            <person name="Pinto D."/>
            <person name="Vollmers J."/>
            <person name="Rivas-Marin E."/>
            <person name="Kohn T."/>
            <person name="Peeters S.H."/>
            <person name="Heuer A."/>
            <person name="Rast P."/>
            <person name="Oberbeckmann S."/>
            <person name="Bunk B."/>
            <person name="Jeske O."/>
            <person name="Meyerdierks A."/>
            <person name="Storesund J.E."/>
            <person name="Kallscheuer N."/>
            <person name="Luecker S."/>
            <person name="Lage O.M."/>
            <person name="Pohl T."/>
            <person name="Merkel B.J."/>
            <person name="Hornburger P."/>
            <person name="Mueller R.-W."/>
            <person name="Bruemmer F."/>
            <person name="Labrenz M."/>
            <person name="Spormann A.M."/>
            <person name="Op den Camp H."/>
            <person name="Overmann J."/>
            <person name="Amann R."/>
            <person name="Jetten M.S.M."/>
            <person name="Mascher T."/>
            <person name="Medema M.H."/>
            <person name="Devos D.P."/>
            <person name="Kaster A.-K."/>
            <person name="Ovreas L."/>
            <person name="Rohde M."/>
            <person name="Galperin M.Y."/>
            <person name="Jogler C."/>
        </authorList>
    </citation>
    <scope>NUCLEOTIDE SEQUENCE [LARGE SCALE GENOMIC DNA]</scope>
    <source>
        <strain evidence="10 11">Poly30</strain>
    </source>
</reference>
<evidence type="ECO:0000259" key="9">
    <source>
        <dbReference type="Pfam" id="PF01163"/>
    </source>
</evidence>
<dbReference type="GO" id="GO:0004674">
    <property type="term" value="F:protein serine/threonine kinase activity"/>
    <property type="evidence" value="ECO:0007669"/>
    <property type="project" value="UniProtKB-KW"/>
</dbReference>
<dbReference type="Pfam" id="PF01163">
    <property type="entry name" value="RIO1"/>
    <property type="match status" value="1"/>
</dbReference>
<evidence type="ECO:0000256" key="3">
    <source>
        <dbReference type="ARBA" id="ARBA00022679"/>
    </source>
</evidence>
<name>A0A518EQ43_9BACT</name>
<evidence type="ECO:0000256" key="2">
    <source>
        <dbReference type="ARBA" id="ARBA00022527"/>
    </source>
</evidence>
<dbReference type="RefSeq" id="WP_419191125.1">
    <property type="nucleotide sequence ID" value="NZ_CP036434.1"/>
</dbReference>
<dbReference type="EMBL" id="CP036434">
    <property type="protein sequence ID" value="QDV06224.1"/>
    <property type="molecule type" value="Genomic_DNA"/>
</dbReference>
<evidence type="ECO:0000256" key="6">
    <source>
        <dbReference type="ARBA" id="ARBA00022840"/>
    </source>
</evidence>
<feature type="domain" description="RIO-type" evidence="9">
    <location>
        <begin position="57"/>
        <end position="168"/>
    </location>
</feature>
<keyword evidence="5 10" id="KW-0418">Kinase</keyword>
<evidence type="ECO:0000256" key="8">
    <source>
        <dbReference type="ARBA" id="ARBA00048679"/>
    </source>
</evidence>
<dbReference type="InterPro" id="IPR011009">
    <property type="entry name" value="Kinase-like_dom_sf"/>
</dbReference>
<comment type="catalytic activity">
    <reaction evidence="7">
        <text>L-threonyl-[protein] + ATP = O-phospho-L-threonyl-[protein] + ADP + H(+)</text>
        <dbReference type="Rhea" id="RHEA:46608"/>
        <dbReference type="Rhea" id="RHEA-COMP:11060"/>
        <dbReference type="Rhea" id="RHEA-COMP:11605"/>
        <dbReference type="ChEBI" id="CHEBI:15378"/>
        <dbReference type="ChEBI" id="CHEBI:30013"/>
        <dbReference type="ChEBI" id="CHEBI:30616"/>
        <dbReference type="ChEBI" id="CHEBI:61977"/>
        <dbReference type="ChEBI" id="CHEBI:456216"/>
        <dbReference type="EC" id="2.7.11.1"/>
    </reaction>
</comment>
<dbReference type="SUPFAM" id="SSF56112">
    <property type="entry name" value="Protein kinase-like (PK-like)"/>
    <property type="match status" value="1"/>
</dbReference>
<dbReference type="InterPro" id="IPR018934">
    <property type="entry name" value="RIO_dom"/>
</dbReference>
<evidence type="ECO:0000256" key="1">
    <source>
        <dbReference type="ARBA" id="ARBA00012513"/>
    </source>
</evidence>
<keyword evidence="3" id="KW-0808">Transferase</keyword>
<gene>
    <name evidence="10" type="ORF">Poly30_17310</name>
</gene>
<organism evidence="10 11">
    <name type="scientific">Saltatorellus ferox</name>
    <dbReference type="NCBI Taxonomy" id="2528018"/>
    <lineage>
        <taxon>Bacteria</taxon>
        <taxon>Pseudomonadati</taxon>
        <taxon>Planctomycetota</taxon>
        <taxon>Planctomycetia</taxon>
        <taxon>Planctomycetia incertae sedis</taxon>
        <taxon>Saltatorellus</taxon>
    </lineage>
</organism>
<evidence type="ECO:0000256" key="4">
    <source>
        <dbReference type="ARBA" id="ARBA00022741"/>
    </source>
</evidence>
<keyword evidence="6" id="KW-0067">ATP-binding</keyword>
<dbReference type="GO" id="GO:0005524">
    <property type="term" value="F:ATP binding"/>
    <property type="evidence" value="ECO:0007669"/>
    <property type="project" value="UniProtKB-KW"/>
</dbReference>
<keyword evidence="4" id="KW-0547">Nucleotide-binding</keyword>